<evidence type="ECO:0000256" key="2">
    <source>
        <dbReference type="SAM" id="MobiDB-lite"/>
    </source>
</evidence>
<keyword evidence="1" id="KW-0862">Zinc</keyword>
<name>A0AAD1STH2_PELCU</name>
<evidence type="ECO:0000313" key="5">
    <source>
        <dbReference type="Proteomes" id="UP001295444"/>
    </source>
</evidence>
<sequence>MGNTRSVPGAGESRAKTAIEIVRQMHGKTAVKGIGSMLKKAGMTPSGSLDLDAWQKFKKDCKGWLKDKGLSQKANIWEETARMILQRGCRETTRKGIPYYECYDVETKSEENPNAVIVQPVPPPPYHPAPTHALPLPEKNSNAVIVQPVPPPPYPPAPTHTVPPQEKNSNAVIVQPVPPPPYPPAPTHAPPPPEENPNAVIVQPVPPPPYPPAPTHAPPPPTNAGHCPDGGSICPISGFANPWCVDSYRSCDYHKPLDKPDERKFYSVLNFPIQIGVMPPHLTPVPAMPDLQPEMDRPLGAIRWVAAMPPPQVTPLPSCTAARGQTQYSYTERKPWSPSEQLAMIMQMPNPADSPVEFARFTDTIQRTWNCSWVDLESLVRAKAGPVISFLIAQVTDDTRKRLMRSGTVDGEWFIENENSGKRYTKAIDKWARDKQEELSLNLMDVTQEKGESVDKFFARLQLLWKGIGYIAEDSRGQKLLGESFVNGLHPPLSTALKVARPEWRSLLPTTLVIIVKAFEAEMQKNKVVRNMRSQRRGGTGRGRGRGRYQSGTQRNAPICWNCGWVGHIKRDCMYLPQQQQHQGNNHEYRANTYAEEY</sequence>
<keyword evidence="5" id="KW-1185">Reference proteome</keyword>
<reference evidence="4" key="1">
    <citation type="submission" date="2022-03" db="EMBL/GenBank/DDBJ databases">
        <authorList>
            <person name="Alioto T."/>
            <person name="Alioto T."/>
            <person name="Gomez Garrido J."/>
        </authorList>
    </citation>
    <scope>NUCLEOTIDE SEQUENCE</scope>
</reference>
<dbReference type="AlphaFoldDB" id="A0AAD1STH2"/>
<proteinExistence type="predicted"/>
<evidence type="ECO:0000256" key="1">
    <source>
        <dbReference type="PROSITE-ProRule" id="PRU00047"/>
    </source>
</evidence>
<dbReference type="InterPro" id="IPR001878">
    <property type="entry name" value="Znf_CCHC"/>
</dbReference>
<gene>
    <name evidence="4" type="ORF">PECUL_23A003278</name>
</gene>
<dbReference type="EMBL" id="OW240919">
    <property type="protein sequence ID" value="CAH2310863.1"/>
    <property type="molecule type" value="Genomic_DNA"/>
</dbReference>
<dbReference type="PRINTS" id="PR01217">
    <property type="entry name" value="PRICHEXTENSN"/>
</dbReference>
<keyword evidence="1" id="KW-0863">Zinc-finger</keyword>
<organism evidence="4 5">
    <name type="scientific">Pelobates cultripes</name>
    <name type="common">Western spadefoot toad</name>
    <dbReference type="NCBI Taxonomy" id="61616"/>
    <lineage>
        <taxon>Eukaryota</taxon>
        <taxon>Metazoa</taxon>
        <taxon>Chordata</taxon>
        <taxon>Craniata</taxon>
        <taxon>Vertebrata</taxon>
        <taxon>Euteleostomi</taxon>
        <taxon>Amphibia</taxon>
        <taxon>Batrachia</taxon>
        <taxon>Anura</taxon>
        <taxon>Pelobatoidea</taxon>
        <taxon>Pelobatidae</taxon>
        <taxon>Pelobates</taxon>
    </lineage>
</organism>
<protein>
    <recommendedName>
        <fullName evidence="3">CCHC-type domain-containing protein</fullName>
    </recommendedName>
</protein>
<dbReference type="InterPro" id="IPR036875">
    <property type="entry name" value="Znf_CCHC_sf"/>
</dbReference>
<accession>A0AAD1STH2</accession>
<feature type="region of interest" description="Disordered" evidence="2">
    <location>
        <begin position="176"/>
        <end position="196"/>
    </location>
</feature>
<keyword evidence="1" id="KW-0479">Metal-binding</keyword>
<feature type="domain" description="CCHC-type" evidence="3">
    <location>
        <begin position="560"/>
        <end position="573"/>
    </location>
</feature>
<dbReference type="Proteomes" id="UP001295444">
    <property type="component" value="Chromosome 08"/>
</dbReference>
<dbReference type="GO" id="GO:0008270">
    <property type="term" value="F:zinc ion binding"/>
    <property type="evidence" value="ECO:0007669"/>
    <property type="project" value="UniProtKB-KW"/>
</dbReference>
<dbReference type="GO" id="GO:0003676">
    <property type="term" value="F:nucleic acid binding"/>
    <property type="evidence" value="ECO:0007669"/>
    <property type="project" value="InterPro"/>
</dbReference>
<dbReference type="SUPFAM" id="SSF57756">
    <property type="entry name" value="Retrovirus zinc finger-like domains"/>
    <property type="match status" value="1"/>
</dbReference>
<evidence type="ECO:0000259" key="3">
    <source>
        <dbReference type="PROSITE" id="PS50158"/>
    </source>
</evidence>
<evidence type="ECO:0000313" key="4">
    <source>
        <dbReference type="EMBL" id="CAH2310863.1"/>
    </source>
</evidence>
<dbReference type="PROSITE" id="PS50158">
    <property type="entry name" value="ZF_CCHC"/>
    <property type="match status" value="1"/>
</dbReference>
<feature type="compositionally biased region" description="Pro residues" evidence="2">
    <location>
        <begin position="176"/>
        <end position="195"/>
    </location>
</feature>